<evidence type="ECO:0000256" key="4">
    <source>
        <dbReference type="ARBA" id="ARBA00022801"/>
    </source>
</evidence>
<evidence type="ECO:0000256" key="5">
    <source>
        <dbReference type="PIRSR" id="PIRSR623088-1"/>
    </source>
</evidence>
<reference evidence="10" key="1">
    <citation type="submission" date="2022-01" db="EMBL/GenBank/DDBJ databases">
        <authorList>
            <person name="King R."/>
        </authorList>
    </citation>
    <scope>NUCLEOTIDE SEQUENCE</scope>
</reference>
<evidence type="ECO:0000313" key="10">
    <source>
        <dbReference type="EMBL" id="CAH1102451.1"/>
    </source>
</evidence>
<keyword evidence="11" id="KW-1185">Reference proteome</keyword>
<dbReference type="FunFam" id="1.10.1300.10:FF:000003">
    <property type="entry name" value="Phosphodiesterase"/>
    <property type="match status" value="1"/>
</dbReference>
<evidence type="ECO:0000256" key="8">
    <source>
        <dbReference type="RuleBase" id="RU363067"/>
    </source>
</evidence>
<protein>
    <recommendedName>
        <fullName evidence="8">Phosphodiesterase</fullName>
        <ecNumber evidence="8">3.1.4.-</ecNumber>
    </recommendedName>
</protein>
<dbReference type="GO" id="GO:0004114">
    <property type="term" value="F:3',5'-cyclic-nucleotide phosphodiesterase activity"/>
    <property type="evidence" value="ECO:0007669"/>
    <property type="project" value="InterPro"/>
</dbReference>
<dbReference type="InterPro" id="IPR023088">
    <property type="entry name" value="PDEase"/>
</dbReference>
<dbReference type="InterPro" id="IPR029016">
    <property type="entry name" value="GAF-like_dom_sf"/>
</dbReference>
<dbReference type="Proteomes" id="UP001153636">
    <property type="component" value="Chromosome 13"/>
</dbReference>
<dbReference type="InterPro" id="IPR002073">
    <property type="entry name" value="PDEase_catalytic_dom"/>
</dbReference>
<evidence type="ECO:0000256" key="2">
    <source>
        <dbReference type="ARBA" id="ARBA00022535"/>
    </source>
</evidence>
<organism evidence="10 11">
    <name type="scientific">Psylliodes chrysocephalus</name>
    <dbReference type="NCBI Taxonomy" id="3402493"/>
    <lineage>
        <taxon>Eukaryota</taxon>
        <taxon>Metazoa</taxon>
        <taxon>Ecdysozoa</taxon>
        <taxon>Arthropoda</taxon>
        <taxon>Hexapoda</taxon>
        <taxon>Insecta</taxon>
        <taxon>Pterygota</taxon>
        <taxon>Neoptera</taxon>
        <taxon>Endopterygota</taxon>
        <taxon>Coleoptera</taxon>
        <taxon>Polyphaga</taxon>
        <taxon>Cucujiformia</taxon>
        <taxon>Chrysomeloidea</taxon>
        <taxon>Chrysomelidae</taxon>
        <taxon>Galerucinae</taxon>
        <taxon>Alticini</taxon>
        <taxon>Psylliodes</taxon>
    </lineage>
</organism>
<dbReference type="GO" id="GO:0046872">
    <property type="term" value="F:metal ion binding"/>
    <property type="evidence" value="ECO:0007669"/>
    <property type="project" value="UniProtKB-KW"/>
</dbReference>
<keyword evidence="4 8" id="KW-0378">Hydrolase</keyword>
<feature type="binding site" evidence="7">
    <location>
        <position position="597"/>
    </location>
    <ligand>
        <name>Zn(2+)</name>
        <dbReference type="ChEBI" id="CHEBI:29105"/>
        <label>1</label>
    </ligand>
</feature>
<dbReference type="Pfam" id="PF00233">
    <property type="entry name" value="PDEase_I"/>
    <property type="match status" value="1"/>
</dbReference>
<dbReference type="PROSITE" id="PS00126">
    <property type="entry name" value="PDEASE_I_1"/>
    <property type="match status" value="1"/>
</dbReference>
<gene>
    <name evidence="10" type="ORF">PSYICH_LOCUS3615</name>
</gene>
<evidence type="ECO:0000256" key="3">
    <source>
        <dbReference type="ARBA" id="ARBA00022723"/>
    </source>
</evidence>
<dbReference type="PROSITE" id="PS51845">
    <property type="entry name" value="PDEASE_I_2"/>
    <property type="match status" value="1"/>
</dbReference>
<comment type="similarity">
    <text evidence="1 8">Belongs to the cyclic nucleotide phosphodiesterase family.</text>
</comment>
<feature type="binding site" evidence="6">
    <location>
        <begin position="559"/>
        <end position="563"/>
    </location>
    <ligand>
        <name>AMP</name>
        <dbReference type="ChEBI" id="CHEBI:456215"/>
    </ligand>
</feature>
<evidence type="ECO:0000313" key="11">
    <source>
        <dbReference type="Proteomes" id="UP001153636"/>
    </source>
</evidence>
<dbReference type="CDD" id="cd00077">
    <property type="entry name" value="HDc"/>
    <property type="match status" value="1"/>
</dbReference>
<dbReference type="PANTHER" id="PTHR11347">
    <property type="entry name" value="CYCLIC NUCLEOTIDE PHOSPHODIESTERASE"/>
    <property type="match status" value="1"/>
</dbReference>
<dbReference type="GO" id="GO:0007165">
    <property type="term" value="P:signal transduction"/>
    <property type="evidence" value="ECO:0007669"/>
    <property type="project" value="InterPro"/>
</dbReference>
<dbReference type="AlphaFoldDB" id="A0A9P0CJ61"/>
<dbReference type="SUPFAM" id="SSF55781">
    <property type="entry name" value="GAF domain-like"/>
    <property type="match status" value="2"/>
</dbReference>
<evidence type="ECO:0000256" key="6">
    <source>
        <dbReference type="PIRSR" id="PIRSR623088-2"/>
    </source>
</evidence>
<feature type="binding site" evidence="6">
    <location>
        <position position="598"/>
    </location>
    <ligand>
        <name>AMP</name>
        <dbReference type="ChEBI" id="CHEBI:456215"/>
    </ligand>
</feature>
<feature type="binding site" evidence="7">
    <location>
        <position position="598"/>
    </location>
    <ligand>
        <name>Zn(2+)</name>
        <dbReference type="ChEBI" id="CHEBI:29105"/>
        <label>1</label>
    </ligand>
</feature>
<evidence type="ECO:0000259" key="9">
    <source>
        <dbReference type="PROSITE" id="PS51845"/>
    </source>
</evidence>
<dbReference type="InterPro" id="IPR036971">
    <property type="entry name" value="PDEase_catalytic_dom_sf"/>
</dbReference>
<dbReference type="OrthoDB" id="295473at2759"/>
<feature type="active site" description="Proton donor" evidence="5">
    <location>
        <position position="559"/>
    </location>
</feature>
<dbReference type="EMBL" id="OV651825">
    <property type="protein sequence ID" value="CAH1102451.1"/>
    <property type="molecule type" value="Genomic_DNA"/>
</dbReference>
<dbReference type="InterPro" id="IPR003607">
    <property type="entry name" value="HD/PDEase_dom"/>
</dbReference>
<dbReference type="EC" id="3.1.4.-" evidence="8"/>
<dbReference type="Gene3D" id="3.30.450.40">
    <property type="match status" value="2"/>
</dbReference>
<accession>A0A9P0CJ61</accession>
<dbReference type="SMART" id="SM00065">
    <property type="entry name" value="GAF"/>
    <property type="match status" value="2"/>
</dbReference>
<proteinExistence type="inferred from homology"/>
<dbReference type="SUPFAM" id="SSF109604">
    <property type="entry name" value="HD-domain/PDEase-like"/>
    <property type="match status" value="1"/>
</dbReference>
<dbReference type="Pfam" id="PF01590">
    <property type="entry name" value="GAF"/>
    <property type="match status" value="1"/>
</dbReference>
<feature type="domain" description="PDEase" evidence="9">
    <location>
        <begin position="486"/>
        <end position="803"/>
    </location>
</feature>
<feature type="binding site" evidence="7">
    <location>
        <position position="563"/>
    </location>
    <ligand>
        <name>Zn(2+)</name>
        <dbReference type="ChEBI" id="CHEBI:29105"/>
        <label>1</label>
    </ligand>
</feature>
<dbReference type="FunFam" id="3.30.450.40:FF:000067">
    <property type="entry name" value="Phosphodiesterase"/>
    <property type="match status" value="1"/>
</dbReference>
<feature type="binding site" evidence="6">
    <location>
        <position position="760"/>
    </location>
    <ligand>
        <name>AMP</name>
        <dbReference type="ChEBI" id="CHEBI:456215"/>
    </ligand>
</feature>
<feature type="binding site" evidence="7">
    <location>
        <position position="598"/>
    </location>
    <ligand>
        <name>Zn(2+)</name>
        <dbReference type="ChEBI" id="CHEBI:29105"/>
        <label>2</label>
    </ligand>
</feature>
<keyword evidence="3 7" id="KW-0479">Metal-binding</keyword>
<dbReference type="InterPro" id="IPR023174">
    <property type="entry name" value="PDEase_CS"/>
</dbReference>
<keyword evidence="2" id="KW-0140">cGMP</keyword>
<name>A0A9P0CJ61_9CUCU</name>
<evidence type="ECO:0000256" key="1">
    <source>
        <dbReference type="ARBA" id="ARBA00007648"/>
    </source>
</evidence>
<sequence length="807" mass="92200">MCSAVFRKFFVICPGKSRRTAATCPNADRYTSIADSHKSSNMVTEEQVRTFLTDHPHVLEDFVLDTVEMEQLERWLIRKSKQGKRLQETSLVDRKTSLSKWKFCVHADKRQMLQNLTHSLQDKPTQDYVLWELASCISSAVKADGFRLYMVDQEVPNQLHLHLGLDHKKNNTPKLQRMKNSVSIPSHVARTQQPVRFSRGLIDARFSENVINELHSEMAHIQCQPIVESDGKLIAVLELWRRESGGAFYEEDEEIAYSYLVWGGIALHYAHLYLNMNQQKSLNDFLLAVVKSIFQDMVSIDSLVIKIMNFAQRLVDADRASLFLVDARNKELYATIFDVGIGDDSTVEIRSHSSNDDEVRVHPSKEIRFPLGTGIAGQVAMTGEILNIKDAYADSRFNRAVDQLTGYTTHTILCMPIYIRGSIIGVVQMVNKHKGYFTKNDEEAFETFAVYCGLALHHAKLYDKIRKSQQKYKVALDVLSYHNTCTEEEFESALRTGIPKDSMGIDDYYFNPFELKDMDKAKYAMFMFNDLFGSGGFDQACLLRFILTVRKNYRRVPYHNWTHGFSVANSMYCIIKQANGAFNKNESLALYVGALCHDLDHRGKNNKFMLDTESPLAAIYSTSTMEHHHFNQAVTILQQEGHNIFSKLTNNDYKQVLGYLKHCILATDLALFFPNKARLGELVQTKTFSWNNSTHRGLIQAIAMTGSDLSANAKPWDIQVKTVEVIFEEFYDQGDAERAAGRMPIPMMDRQQTNQQASSQVGFLTGICIPCYNLLHTLIPETKALLDMCKKNLDKWSQIDEDMKQKK</sequence>
<dbReference type="InterPro" id="IPR003018">
    <property type="entry name" value="GAF"/>
</dbReference>
<dbReference type="Gene3D" id="1.10.1300.10">
    <property type="entry name" value="3'5'-cyclic nucleotide phosphodiesterase, catalytic domain"/>
    <property type="match status" value="1"/>
</dbReference>
<dbReference type="PRINTS" id="PR00387">
    <property type="entry name" value="PDIESTERASE1"/>
</dbReference>
<evidence type="ECO:0000256" key="7">
    <source>
        <dbReference type="PIRSR" id="PIRSR623088-3"/>
    </source>
</evidence>
<dbReference type="SMART" id="SM00471">
    <property type="entry name" value="HDc"/>
    <property type="match status" value="1"/>
</dbReference>
<feature type="binding site" evidence="6">
    <location>
        <position position="708"/>
    </location>
    <ligand>
        <name>AMP</name>
        <dbReference type="ChEBI" id="CHEBI:456215"/>
    </ligand>
</feature>
<comment type="cofactor">
    <cofactor evidence="8">
        <name>a divalent metal cation</name>
        <dbReference type="ChEBI" id="CHEBI:60240"/>
    </cofactor>
    <text evidence="8">Binds 2 divalent metal cations per subunit. Site 1 may preferentially bind zinc ions, while site 2 has a preference for magnesium and/or manganese ions.</text>
</comment>
<feature type="binding site" evidence="7">
    <location>
        <position position="708"/>
    </location>
    <ligand>
        <name>Zn(2+)</name>
        <dbReference type="ChEBI" id="CHEBI:29105"/>
        <label>1</label>
    </ligand>
</feature>